<reference evidence="6" key="1">
    <citation type="journal article" date="2020" name="Stud. Mycol.">
        <title>101 Dothideomycetes genomes: a test case for predicting lifestyles and emergence of pathogens.</title>
        <authorList>
            <person name="Haridas S."/>
            <person name="Albert R."/>
            <person name="Binder M."/>
            <person name="Bloem J."/>
            <person name="Labutti K."/>
            <person name="Salamov A."/>
            <person name="Andreopoulos B."/>
            <person name="Baker S."/>
            <person name="Barry K."/>
            <person name="Bills G."/>
            <person name="Bluhm B."/>
            <person name="Cannon C."/>
            <person name="Castanera R."/>
            <person name="Culley D."/>
            <person name="Daum C."/>
            <person name="Ezra D."/>
            <person name="Gonzalez J."/>
            <person name="Henrissat B."/>
            <person name="Kuo A."/>
            <person name="Liang C."/>
            <person name="Lipzen A."/>
            <person name="Lutzoni F."/>
            <person name="Magnuson J."/>
            <person name="Mondo S."/>
            <person name="Nolan M."/>
            <person name="Ohm R."/>
            <person name="Pangilinan J."/>
            <person name="Park H.-J."/>
            <person name="Ramirez L."/>
            <person name="Alfaro M."/>
            <person name="Sun H."/>
            <person name="Tritt A."/>
            <person name="Yoshinaga Y."/>
            <person name="Zwiers L.-H."/>
            <person name="Turgeon B."/>
            <person name="Goodwin S."/>
            <person name="Spatafora J."/>
            <person name="Crous P."/>
            <person name="Grigoriev I."/>
        </authorList>
    </citation>
    <scope>NUCLEOTIDE SEQUENCE</scope>
    <source>
        <strain evidence="6">ATCC 16933</strain>
    </source>
</reference>
<keyword evidence="2" id="KW-0378">Hydrolase</keyword>
<dbReference type="PANTHER" id="PTHR12305">
    <property type="entry name" value="PHOSPHATASE WITH HOMOLOGY TO TENSIN"/>
    <property type="match status" value="1"/>
</dbReference>
<organism evidence="6 7">
    <name type="scientific">Lineolata rhizophorae</name>
    <dbReference type="NCBI Taxonomy" id="578093"/>
    <lineage>
        <taxon>Eukaryota</taxon>
        <taxon>Fungi</taxon>
        <taxon>Dikarya</taxon>
        <taxon>Ascomycota</taxon>
        <taxon>Pezizomycotina</taxon>
        <taxon>Dothideomycetes</taxon>
        <taxon>Dothideomycetes incertae sedis</taxon>
        <taxon>Lineolatales</taxon>
        <taxon>Lineolataceae</taxon>
        <taxon>Lineolata</taxon>
    </lineage>
</organism>
<feature type="compositionally biased region" description="Basic and acidic residues" evidence="3">
    <location>
        <begin position="557"/>
        <end position="576"/>
    </location>
</feature>
<dbReference type="GO" id="GO:0046856">
    <property type="term" value="P:phosphatidylinositol dephosphorylation"/>
    <property type="evidence" value="ECO:0007669"/>
    <property type="project" value="TreeGrafter"/>
</dbReference>
<dbReference type="PANTHER" id="PTHR12305:SF81">
    <property type="entry name" value="PHOSPHATIDYLINOSITOL 3,4,5-TRISPHOSPHATE 3-PHOSPHATASE AND DUAL-SPECIFICITY PROTEIN PHOSPHATASE PTEN"/>
    <property type="match status" value="1"/>
</dbReference>
<gene>
    <name evidence="6" type="ORF">BDY21DRAFT_55936</name>
</gene>
<dbReference type="Gene3D" id="3.90.190.10">
    <property type="entry name" value="Protein tyrosine phosphatase superfamily"/>
    <property type="match status" value="1"/>
</dbReference>
<dbReference type="PROSITE" id="PS00383">
    <property type="entry name" value="TYR_PHOSPHATASE_1"/>
    <property type="match status" value="1"/>
</dbReference>
<feature type="domain" description="Phosphatase tensin-type" evidence="5">
    <location>
        <begin position="13"/>
        <end position="194"/>
    </location>
</feature>
<sequence length="596" mass="65441">MQCLTCFSPPHIVIATSGPSDTYPQRAYRNPLDELIRWLDRKHDHDWAIWEFRAEGTGYPDEAVYNRVWHFPWPDHHPPPFALLPNILASMRNWLHGGDVAKQKTNDESGAASATDAAAAETAKNRVVVVHCKAGKGRSGTASVSYLIAEEGWKREDALRRFTERRMRPGFGSGLSIPSQIRWVGYVDRWAQVGKKMYVERAVEVLEVHMWGLRDGVKIAIEGYVDEGRTIKMFHTFGQEEREIVRGEIKDMSGFAEVVTEVMKRKNLLSGGSKTPKPWASPQGSSPSLISTPPPSADDSSIRATHSDPGSPTGERENTNSLNESGTSAAAIGGNGASGADAIFRPRSRVVLPTSDVNIDVERRNRAAYGWTMVTSVAHVWFNAYFEGQGPERAGEDKEPDDSGVFEITWEAMDGIKGSSRKGVRAFDRMAVVWKALPDDDTRGRPSVVIREPAEGEEVPQSQPADWHGERNFEPTFGRKLGLRVATPTASAAESRTDLAAQSERGQKQTRELAGSGDSDGTRQGELPEEQHRQSPGQAMQPGGLQEFNHTVGLRPHGPDGEDIVHAGDGKEHEAGRSTASGDQQNQDEKAAGNRD</sequence>
<dbReference type="CDD" id="cd14497">
    <property type="entry name" value="PTP_PTEN-like"/>
    <property type="match status" value="1"/>
</dbReference>
<evidence type="ECO:0000256" key="1">
    <source>
        <dbReference type="ARBA" id="ARBA00013015"/>
    </source>
</evidence>
<dbReference type="GO" id="GO:0005634">
    <property type="term" value="C:nucleus"/>
    <property type="evidence" value="ECO:0007669"/>
    <property type="project" value="TreeGrafter"/>
</dbReference>
<dbReference type="GO" id="GO:0016314">
    <property type="term" value="F:phosphatidylinositol-3,4,5-trisphosphate 3-phosphatase activity"/>
    <property type="evidence" value="ECO:0007669"/>
    <property type="project" value="UniProtKB-EC"/>
</dbReference>
<dbReference type="Proteomes" id="UP000799766">
    <property type="component" value="Unassembled WGS sequence"/>
</dbReference>
<proteinExistence type="predicted"/>
<feature type="region of interest" description="Disordered" evidence="3">
    <location>
        <begin position="269"/>
        <end position="334"/>
    </location>
</feature>
<evidence type="ECO:0000313" key="6">
    <source>
        <dbReference type="EMBL" id="KAF2456092.1"/>
    </source>
</evidence>
<feature type="domain" description="Tyrosine specific protein phosphatases" evidence="4">
    <location>
        <begin position="128"/>
        <end position="166"/>
    </location>
</feature>
<dbReference type="GO" id="GO:0042995">
    <property type="term" value="C:cell projection"/>
    <property type="evidence" value="ECO:0007669"/>
    <property type="project" value="TreeGrafter"/>
</dbReference>
<dbReference type="SUPFAM" id="SSF52799">
    <property type="entry name" value="(Phosphotyrosine protein) phosphatases II"/>
    <property type="match status" value="1"/>
</dbReference>
<dbReference type="GO" id="GO:0051896">
    <property type="term" value="P:regulation of phosphatidylinositol 3-kinase/protein kinase B signal transduction"/>
    <property type="evidence" value="ECO:0007669"/>
    <property type="project" value="TreeGrafter"/>
</dbReference>
<evidence type="ECO:0000256" key="3">
    <source>
        <dbReference type="SAM" id="MobiDB-lite"/>
    </source>
</evidence>
<dbReference type="InterPro" id="IPR016130">
    <property type="entry name" value="Tyr_Pase_AS"/>
</dbReference>
<name>A0A6A6NX92_9PEZI</name>
<dbReference type="GO" id="GO:0043491">
    <property type="term" value="P:phosphatidylinositol 3-kinase/protein kinase B signal transduction"/>
    <property type="evidence" value="ECO:0007669"/>
    <property type="project" value="TreeGrafter"/>
</dbReference>
<dbReference type="GO" id="GO:0004725">
    <property type="term" value="F:protein tyrosine phosphatase activity"/>
    <property type="evidence" value="ECO:0007669"/>
    <property type="project" value="TreeGrafter"/>
</dbReference>
<evidence type="ECO:0000259" key="5">
    <source>
        <dbReference type="PROSITE" id="PS51181"/>
    </source>
</evidence>
<dbReference type="PROSITE" id="PS51181">
    <property type="entry name" value="PPASE_TENSIN"/>
    <property type="match status" value="1"/>
</dbReference>
<dbReference type="InterPro" id="IPR029021">
    <property type="entry name" value="Prot-tyrosine_phosphatase-like"/>
</dbReference>
<dbReference type="AlphaFoldDB" id="A0A6A6NX92"/>
<feature type="compositionally biased region" description="Basic and acidic residues" evidence="3">
    <location>
        <begin position="587"/>
        <end position="596"/>
    </location>
</feature>
<dbReference type="OrthoDB" id="16692at2759"/>
<dbReference type="GO" id="GO:0005886">
    <property type="term" value="C:plasma membrane"/>
    <property type="evidence" value="ECO:0007669"/>
    <property type="project" value="TreeGrafter"/>
</dbReference>
<accession>A0A6A6NX92</accession>
<evidence type="ECO:0000259" key="4">
    <source>
        <dbReference type="PROSITE" id="PS50056"/>
    </source>
</evidence>
<feature type="compositionally biased region" description="Polar residues" evidence="3">
    <location>
        <begin position="298"/>
        <end position="310"/>
    </location>
</feature>
<feature type="compositionally biased region" description="Low complexity" evidence="3">
    <location>
        <begin position="325"/>
        <end position="334"/>
    </location>
</feature>
<dbReference type="InterPro" id="IPR029023">
    <property type="entry name" value="Tensin_phosphatase"/>
</dbReference>
<keyword evidence="7" id="KW-1185">Reference proteome</keyword>
<dbReference type="Pfam" id="PF00782">
    <property type="entry name" value="DSPc"/>
    <property type="match status" value="1"/>
</dbReference>
<evidence type="ECO:0000313" key="7">
    <source>
        <dbReference type="Proteomes" id="UP000799766"/>
    </source>
</evidence>
<protein>
    <recommendedName>
        <fullName evidence="1">phosphatidylinositol-3,4,5-trisphosphate 3-phosphatase</fullName>
        <ecNumber evidence="1">3.1.3.67</ecNumber>
    </recommendedName>
</protein>
<feature type="region of interest" description="Disordered" evidence="3">
    <location>
        <begin position="441"/>
        <end position="596"/>
    </location>
</feature>
<dbReference type="EC" id="3.1.3.67" evidence="1"/>
<dbReference type="GO" id="GO:0005829">
    <property type="term" value="C:cytosol"/>
    <property type="evidence" value="ECO:0007669"/>
    <property type="project" value="TreeGrafter"/>
</dbReference>
<dbReference type="InterPro" id="IPR000387">
    <property type="entry name" value="Tyr_Pase_dom"/>
</dbReference>
<dbReference type="InterPro" id="IPR000340">
    <property type="entry name" value="Dual-sp_phosphatase_cat-dom"/>
</dbReference>
<dbReference type="PROSITE" id="PS50056">
    <property type="entry name" value="TYR_PHOSPHATASE_2"/>
    <property type="match status" value="1"/>
</dbReference>
<dbReference type="EMBL" id="MU001684">
    <property type="protein sequence ID" value="KAF2456092.1"/>
    <property type="molecule type" value="Genomic_DNA"/>
</dbReference>
<dbReference type="InterPro" id="IPR051281">
    <property type="entry name" value="Dual-spec_lipid-protein_phosph"/>
</dbReference>
<evidence type="ECO:0000256" key="2">
    <source>
        <dbReference type="ARBA" id="ARBA00022801"/>
    </source>
</evidence>